<dbReference type="EMBL" id="FTNR01000022">
    <property type="protein sequence ID" value="SIS19248.1"/>
    <property type="molecule type" value="Genomic_DNA"/>
</dbReference>
<reference evidence="2" key="1">
    <citation type="submission" date="2017-01" db="EMBL/GenBank/DDBJ databases">
        <authorList>
            <person name="Varghese N."/>
            <person name="Submissions S."/>
        </authorList>
    </citation>
    <scope>NUCLEOTIDE SEQUENCE [LARGE SCALE GENOMIC DNA]</scope>
    <source>
        <strain evidence="2">type strain: HArc-</strain>
    </source>
</reference>
<dbReference type="Proteomes" id="UP000185936">
    <property type="component" value="Unassembled WGS sequence"/>
</dbReference>
<protein>
    <submittedName>
        <fullName evidence="1">Uncharacterized protein</fullName>
    </submittedName>
</protein>
<gene>
    <name evidence="1" type="ORF">SAMN05421752_12221</name>
</gene>
<dbReference type="STRING" id="308853.SAMN05421752_12221"/>
<sequence>MRDRLEVDLVEGNEFVGKEVECPSRVSFWRFAAGEFDEVGFGVAIEFAFVLTVRFAAMNRRNPSFSVVFACVVDGLGMTVDVLTDCRISEPVVSFQKDSCACVVLGSPFTGRGELFERLAVFVAEFNNIFLPSHSVRDALREDTLDVHC</sequence>
<evidence type="ECO:0000313" key="2">
    <source>
        <dbReference type="Proteomes" id="UP000185936"/>
    </source>
</evidence>
<proteinExistence type="predicted"/>
<evidence type="ECO:0000313" key="1">
    <source>
        <dbReference type="EMBL" id="SIS19248.1"/>
    </source>
</evidence>
<organism evidence="1 2">
    <name type="scientific">Natronorubrum thiooxidans</name>
    <dbReference type="NCBI Taxonomy" id="308853"/>
    <lineage>
        <taxon>Archaea</taxon>
        <taxon>Methanobacteriati</taxon>
        <taxon>Methanobacteriota</taxon>
        <taxon>Stenosarchaea group</taxon>
        <taxon>Halobacteria</taxon>
        <taxon>Halobacteriales</taxon>
        <taxon>Natrialbaceae</taxon>
        <taxon>Natronorubrum</taxon>
    </lineage>
</organism>
<name>A0A1N7H3I8_9EURY</name>
<keyword evidence="2" id="KW-1185">Reference proteome</keyword>
<dbReference type="AlphaFoldDB" id="A0A1N7H3I8"/>
<accession>A0A1N7H3I8</accession>